<dbReference type="InterPro" id="IPR036148">
    <property type="entry name" value="MmgE/PrpD_sf"/>
</dbReference>
<evidence type="ECO:0008006" key="6">
    <source>
        <dbReference type="Google" id="ProtNLM"/>
    </source>
</evidence>
<dbReference type="InterPro" id="IPR045337">
    <property type="entry name" value="MmgE_PrpD_C"/>
</dbReference>
<sequence>MADSTVQPPLLADRFASHALNTRFEDLSDDAVAQAKVFILDTLGVGIAGSSAFGADQVIQAGVTWGEGDEATVWGRSQRVPAGTASLINGYQVHCQEYDCVHEGAVLHPLATTLPAVLSYAERAGGISGRDLITAVAVGVNISAGLGIASRSAMTFFRPATAGGFGATATVGRLMGLSYDSLVQAFGLQYAQTSGTLQPHVEGSTSLPLQVGLNSRAAVQSCDWARAGLPGPRDVFEGPYGYLRLFEGPEQWDLTETYSCLEGKRWLISELSHKPYPAGRATHGGVEGLQILMKKDDGTTLKPEEVESVKITGPPVTARLCARPDLLNPTPNYARLCMSYIAAKVLLNGSIDLAHYRDKELTDSATHDLAKRVRMLSDGQANPNALVPISVEMQLASGEVRNWRCDQMLASPSRRLTREQHLTKFRRCWEFAAEPLPDTAREALIATIDDLENLADVKAITSLLAPTKVTLHSSTKL</sequence>
<dbReference type="PANTHER" id="PTHR16943">
    <property type="entry name" value="2-METHYLCITRATE DEHYDRATASE-RELATED"/>
    <property type="match status" value="1"/>
</dbReference>
<dbReference type="InterPro" id="IPR042188">
    <property type="entry name" value="MmgE/PrpD_sf_2"/>
</dbReference>
<dbReference type="PANTHER" id="PTHR16943:SF8">
    <property type="entry name" value="2-METHYLCITRATE DEHYDRATASE"/>
    <property type="match status" value="1"/>
</dbReference>
<dbReference type="Gene3D" id="3.30.1330.120">
    <property type="entry name" value="2-methylcitrate dehydratase PrpD"/>
    <property type="match status" value="1"/>
</dbReference>
<name>A0ABR2VG51_9PEZI</name>
<comment type="caution">
    <text evidence="4">The sequence shown here is derived from an EMBL/GenBank/DDBJ whole genome shotgun (WGS) entry which is preliminary data.</text>
</comment>
<evidence type="ECO:0000313" key="5">
    <source>
        <dbReference type="Proteomes" id="UP001408356"/>
    </source>
</evidence>
<organism evidence="4 5">
    <name type="scientific">Seiridium unicorne</name>
    <dbReference type="NCBI Taxonomy" id="138068"/>
    <lineage>
        <taxon>Eukaryota</taxon>
        <taxon>Fungi</taxon>
        <taxon>Dikarya</taxon>
        <taxon>Ascomycota</taxon>
        <taxon>Pezizomycotina</taxon>
        <taxon>Sordariomycetes</taxon>
        <taxon>Xylariomycetidae</taxon>
        <taxon>Amphisphaeriales</taxon>
        <taxon>Sporocadaceae</taxon>
        <taxon>Seiridium</taxon>
    </lineage>
</organism>
<dbReference type="Pfam" id="PF19305">
    <property type="entry name" value="MmgE_PrpD_C"/>
    <property type="match status" value="1"/>
</dbReference>
<dbReference type="InterPro" id="IPR045336">
    <property type="entry name" value="MmgE_PrpD_N"/>
</dbReference>
<accession>A0ABR2VG51</accession>
<evidence type="ECO:0000256" key="1">
    <source>
        <dbReference type="ARBA" id="ARBA00006174"/>
    </source>
</evidence>
<evidence type="ECO:0000259" key="3">
    <source>
        <dbReference type="Pfam" id="PF19305"/>
    </source>
</evidence>
<evidence type="ECO:0000313" key="4">
    <source>
        <dbReference type="EMBL" id="KAK9425887.1"/>
    </source>
</evidence>
<dbReference type="EMBL" id="JARVKF010000010">
    <property type="protein sequence ID" value="KAK9425887.1"/>
    <property type="molecule type" value="Genomic_DNA"/>
</dbReference>
<protein>
    <recommendedName>
        <fullName evidence="6">MmgE/PrpD</fullName>
    </recommendedName>
</protein>
<dbReference type="Proteomes" id="UP001408356">
    <property type="component" value="Unassembled WGS sequence"/>
</dbReference>
<comment type="similarity">
    <text evidence="1">Belongs to the PrpD family.</text>
</comment>
<dbReference type="SUPFAM" id="SSF103378">
    <property type="entry name" value="2-methylcitrate dehydratase PrpD"/>
    <property type="match status" value="1"/>
</dbReference>
<dbReference type="InterPro" id="IPR042183">
    <property type="entry name" value="MmgE/PrpD_sf_1"/>
</dbReference>
<feature type="domain" description="MmgE/PrpD C-terminal" evidence="3">
    <location>
        <begin position="276"/>
        <end position="438"/>
    </location>
</feature>
<proteinExistence type="inferred from homology"/>
<gene>
    <name evidence="4" type="ORF">SUNI508_12780</name>
</gene>
<evidence type="ECO:0000259" key="2">
    <source>
        <dbReference type="Pfam" id="PF03972"/>
    </source>
</evidence>
<dbReference type="Pfam" id="PF03972">
    <property type="entry name" value="MmgE_PrpD_N"/>
    <property type="match status" value="1"/>
</dbReference>
<feature type="domain" description="MmgE/PrpD N-terminal" evidence="2">
    <location>
        <begin position="14"/>
        <end position="254"/>
    </location>
</feature>
<dbReference type="Gene3D" id="1.10.4100.10">
    <property type="entry name" value="2-methylcitrate dehydratase PrpD"/>
    <property type="match status" value="1"/>
</dbReference>
<dbReference type="InterPro" id="IPR005656">
    <property type="entry name" value="MmgE_PrpD"/>
</dbReference>
<reference evidence="4 5" key="1">
    <citation type="journal article" date="2024" name="J. Plant Pathol.">
        <title>Sequence and assembly of the genome of Seiridium unicorne, isolate CBS 538.82, causal agent of cypress canker disease.</title>
        <authorList>
            <person name="Scali E."/>
            <person name="Rocca G.D."/>
            <person name="Danti R."/>
            <person name="Garbelotto M."/>
            <person name="Barberini S."/>
            <person name="Baroncelli R."/>
            <person name="Emiliani G."/>
        </authorList>
    </citation>
    <scope>NUCLEOTIDE SEQUENCE [LARGE SCALE GENOMIC DNA]</scope>
    <source>
        <strain evidence="4 5">BM-138-508</strain>
    </source>
</reference>
<keyword evidence="5" id="KW-1185">Reference proteome</keyword>